<evidence type="ECO:0000256" key="1">
    <source>
        <dbReference type="ARBA" id="ARBA00004370"/>
    </source>
</evidence>
<proteinExistence type="predicted"/>
<comment type="subcellular location">
    <subcellularLocation>
        <location evidence="1">Membrane</location>
    </subcellularLocation>
</comment>
<accession>A0ABW0HF70</accession>
<feature type="transmembrane region" description="Helical" evidence="5">
    <location>
        <begin position="6"/>
        <end position="24"/>
    </location>
</feature>
<keyword evidence="2 5" id="KW-0812">Transmembrane</keyword>
<name>A0ABW0HF70_9HYPH</name>
<reference evidence="7" key="1">
    <citation type="journal article" date="2019" name="Int. J. Syst. Evol. Microbiol.">
        <title>The Global Catalogue of Microorganisms (GCM) 10K type strain sequencing project: providing services to taxonomists for standard genome sequencing and annotation.</title>
        <authorList>
            <consortium name="The Broad Institute Genomics Platform"/>
            <consortium name="The Broad Institute Genome Sequencing Center for Infectious Disease"/>
            <person name="Wu L."/>
            <person name="Ma J."/>
        </authorList>
    </citation>
    <scope>NUCLEOTIDE SEQUENCE [LARGE SCALE GENOMIC DNA]</scope>
    <source>
        <strain evidence="7">CGMCC 1.16326</strain>
    </source>
</reference>
<organism evidence="6 7">
    <name type="scientific">Bosea vestrisii</name>
    <dbReference type="NCBI Taxonomy" id="151416"/>
    <lineage>
        <taxon>Bacteria</taxon>
        <taxon>Pseudomonadati</taxon>
        <taxon>Pseudomonadota</taxon>
        <taxon>Alphaproteobacteria</taxon>
        <taxon>Hyphomicrobiales</taxon>
        <taxon>Boseaceae</taxon>
        <taxon>Bosea</taxon>
    </lineage>
</organism>
<evidence type="ECO:0000256" key="3">
    <source>
        <dbReference type="ARBA" id="ARBA00022989"/>
    </source>
</evidence>
<evidence type="ECO:0000256" key="4">
    <source>
        <dbReference type="ARBA" id="ARBA00023136"/>
    </source>
</evidence>
<keyword evidence="7" id="KW-1185">Reference proteome</keyword>
<feature type="transmembrane region" description="Helical" evidence="5">
    <location>
        <begin position="114"/>
        <end position="135"/>
    </location>
</feature>
<dbReference type="RefSeq" id="WP_291674053.1">
    <property type="nucleotide sequence ID" value="NZ_JBHSLV010000032.1"/>
</dbReference>
<keyword evidence="3 5" id="KW-1133">Transmembrane helix</keyword>
<protein>
    <submittedName>
        <fullName evidence="6">MAPEG family protein</fullName>
    </submittedName>
</protein>
<sequence length="136" mass="15016">MTLKLIYPALAQILWSFVVLVIMFRRRKQAFANREVGLADIAVSTERYPDSARLAAANFSNQFETPVLFFALILIAIHVGATGYVMAALAWAYVATRVVHTLVHTGTNSLKQRALVFAAGIACLFFMWIGIVVAIL</sequence>
<dbReference type="InterPro" id="IPR023352">
    <property type="entry name" value="MAPEG-like_dom_sf"/>
</dbReference>
<dbReference type="InterPro" id="IPR001129">
    <property type="entry name" value="Membr-assoc_MAPEG"/>
</dbReference>
<dbReference type="Proteomes" id="UP001596104">
    <property type="component" value="Unassembled WGS sequence"/>
</dbReference>
<feature type="transmembrane region" description="Helical" evidence="5">
    <location>
        <begin position="67"/>
        <end position="94"/>
    </location>
</feature>
<dbReference type="Pfam" id="PF01124">
    <property type="entry name" value="MAPEG"/>
    <property type="match status" value="1"/>
</dbReference>
<dbReference type="SUPFAM" id="SSF161084">
    <property type="entry name" value="MAPEG domain-like"/>
    <property type="match status" value="1"/>
</dbReference>
<evidence type="ECO:0000256" key="5">
    <source>
        <dbReference type="SAM" id="Phobius"/>
    </source>
</evidence>
<dbReference type="EMBL" id="JBHSLV010000032">
    <property type="protein sequence ID" value="MFC5394574.1"/>
    <property type="molecule type" value="Genomic_DNA"/>
</dbReference>
<evidence type="ECO:0000313" key="6">
    <source>
        <dbReference type="EMBL" id="MFC5394574.1"/>
    </source>
</evidence>
<evidence type="ECO:0000256" key="2">
    <source>
        <dbReference type="ARBA" id="ARBA00022692"/>
    </source>
</evidence>
<evidence type="ECO:0000313" key="7">
    <source>
        <dbReference type="Proteomes" id="UP001596104"/>
    </source>
</evidence>
<dbReference type="Gene3D" id="1.20.120.550">
    <property type="entry name" value="Membrane associated eicosanoid/glutathione metabolism-like domain"/>
    <property type="match status" value="1"/>
</dbReference>
<gene>
    <name evidence="6" type="ORF">ACFPPC_18205</name>
</gene>
<comment type="caution">
    <text evidence="6">The sequence shown here is derived from an EMBL/GenBank/DDBJ whole genome shotgun (WGS) entry which is preliminary data.</text>
</comment>
<keyword evidence="4 5" id="KW-0472">Membrane</keyword>